<dbReference type="InterPro" id="IPR002525">
    <property type="entry name" value="Transp_IS110-like_N"/>
</dbReference>
<dbReference type="InterPro" id="IPR047650">
    <property type="entry name" value="Transpos_IS110"/>
</dbReference>
<feature type="domain" description="Transposase IS110-like N-terminal" evidence="1">
    <location>
        <begin position="20"/>
        <end position="133"/>
    </location>
</feature>
<accession>A0ABS3CT71</accession>
<protein>
    <submittedName>
        <fullName evidence="2">Transposase</fullName>
    </submittedName>
</protein>
<evidence type="ECO:0000313" key="3">
    <source>
        <dbReference type="Proteomes" id="UP000663992"/>
    </source>
</evidence>
<dbReference type="PANTHER" id="PTHR33055">
    <property type="entry name" value="TRANSPOSASE FOR INSERTION SEQUENCE ELEMENT IS1111A"/>
    <property type="match status" value="1"/>
</dbReference>
<evidence type="ECO:0000313" key="2">
    <source>
        <dbReference type="EMBL" id="MBN7820324.1"/>
    </source>
</evidence>
<dbReference type="PANTHER" id="PTHR33055:SF3">
    <property type="entry name" value="PUTATIVE TRANSPOSASE FOR IS117-RELATED"/>
    <property type="match status" value="1"/>
</dbReference>
<sequence length="159" mass="17610">MAKDVIQICVVSASKVKENKALSARQFENWLASSSSSTVVFEACMTANYWYQRAVAHGHHAKVISANVVRAVRQNQKTDANDALAIVQAASLPNLRLANVKSRYQQQLQSLMRMRELTIKQRVAAVNQLKAIMLRSRGPIKGSPINQPCQVNSRILPGI</sequence>
<dbReference type="EMBL" id="JAFKCS010000008">
    <property type="protein sequence ID" value="MBN7820324.1"/>
    <property type="molecule type" value="Genomic_DNA"/>
</dbReference>
<proteinExistence type="predicted"/>
<gene>
    <name evidence="2" type="ORF">J0A65_10640</name>
</gene>
<evidence type="ECO:0000259" key="1">
    <source>
        <dbReference type="Pfam" id="PF01548"/>
    </source>
</evidence>
<organism evidence="2 3">
    <name type="scientific">Bowmanella yangjiangensis</name>
    <dbReference type="NCBI Taxonomy" id="2811230"/>
    <lineage>
        <taxon>Bacteria</taxon>
        <taxon>Pseudomonadati</taxon>
        <taxon>Pseudomonadota</taxon>
        <taxon>Gammaproteobacteria</taxon>
        <taxon>Alteromonadales</taxon>
        <taxon>Alteromonadaceae</taxon>
        <taxon>Bowmanella</taxon>
    </lineage>
</organism>
<dbReference type="Pfam" id="PF01548">
    <property type="entry name" value="DEDD_Tnp_IS110"/>
    <property type="match status" value="1"/>
</dbReference>
<name>A0ABS3CT71_9ALTE</name>
<dbReference type="Proteomes" id="UP000663992">
    <property type="component" value="Unassembled WGS sequence"/>
</dbReference>
<dbReference type="RefSeq" id="WP_206594155.1">
    <property type="nucleotide sequence ID" value="NZ_JAFKCS010000008.1"/>
</dbReference>
<keyword evidence="3" id="KW-1185">Reference proteome</keyword>
<comment type="caution">
    <text evidence="2">The sequence shown here is derived from an EMBL/GenBank/DDBJ whole genome shotgun (WGS) entry which is preliminary data.</text>
</comment>
<reference evidence="2 3" key="1">
    <citation type="submission" date="2021-03" db="EMBL/GenBank/DDBJ databases">
        <title>novel species isolated from a fishpond in China.</title>
        <authorList>
            <person name="Lu H."/>
            <person name="Cai Z."/>
        </authorList>
    </citation>
    <scope>NUCLEOTIDE SEQUENCE [LARGE SCALE GENOMIC DNA]</scope>
    <source>
        <strain evidence="2 3">Y57</strain>
    </source>
</reference>